<dbReference type="Pfam" id="PF10536">
    <property type="entry name" value="PMD"/>
    <property type="match status" value="1"/>
</dbReference>
<name>A0A9D3UJ69_9ROSI</name>
<dbReference type="InterPro" id="IPR019557">
    <property type="entry name" value="AminoTfrase-like_pln_mobile"/>
</dbReference>
<dbReference type="GO" id="GO:0010073">
    <property type="term" value="P:meristem maintenance"/>
    <property type="evidence" value="ECO:0007669"/>
    <property type="project" value="InterPro"/>
</dbReference>
<dbReference type="OrthoDB" id="1936739at2759"/>
<protein>
    <recommendedName>
        <fullName evidence="1">Aminotransferase-like plant mobile domain-containing protein</fullName>
    </recommendedName>
</protein>
<dbReference type="EMBL" id="JAIQCV010000011">
    <property type="protein sequence ID" value="KAH1046401.1"/>
    <property type="molecule type" value="Genomic_DNA"/>
</dbReference>
<dbReference type="PANTHER" id="PTHR46033:SF8">
    <property type="entry name" value="PROTEIN MAINTENANCE OF MERISTEMS-LIKE"/>
    <property type="match status" value="1"/>
</dbReference>
<dbReference type="PANTHER" id="PTHR46033">
    <property type="entry name" value="PROTEIN MAIN-LIKE 2"/>
    <property type="match status" value="1"/>
</dbReference>
<evidence type="ECO:0000313" key="2">
    <source>
        <dbReference type="EMBL" id="KAH1046401.1"/>
    </source>
</evidence>
<accession>A0A9D3UJ69</accession>
<proteinExistence type="predicted"/>
<reference evidence="2 3" key="1">
    <citation type="journal article" date="2021" name="Plant Biotechnol. J.">
        <title>Multi-omics assisted identification of the key and species-specific regulatory components of drought-tolerant mechanisms in Gossypium stocksii.</title>
        <authorList>
            <person name="Yu D."/>
            <person name="Ke L."/>
            <person name="Zhang D."/>
            <person name="Wu Y."/>
            <person name="Sun Y."/>
            <person name="Mei J."/>
            <person name="Sun J."/>
            <person name="Sun Y."/>
        </authorList>
    </citation>
    <scope>NUCLEOTIDE SEQUENCE [LARGE SCALE GENOMIC DNA]</scope>
    <source>
        <strain evidence="3">cv. E1</strain>
        <tissue evidence="2">Leaf</tissue>
    </source>
</reference>
<dbReference type="AlphaFoldDB" id="A0A9D3UJ69"/>
<dbReference type="InterPro" id="IPR044824">
    <property type="entry name" value="MAIN-like"/>
</dbReference>
<evidence type="ECO:0000259" key="1">
    <source>
        <dbReference type="Pfam" id="PF10536"/>
    </source>
</evidence>
<comment type="caution">
    <text evidence="2">The sequence shown here is derived from an EMBL/GenBank/DDBJ whole genome shotgun (WGS) entry which is preliminary data.</text>
</comment>
<gene>
    <name evidence="2" type="ORF">J1N35_037185</name>
</gene>
<dbReference type="Proteomes" id="UP000828251">
    <property type="component" value="Unassembled WGS sequence"/>
</dbReference>
<keyword evidence="3" id="KW-1185">Reference proteome</keyword>
<feature type="domain" description="Aminotransferase-like plant mobile" evidence="1">
    <location>
        <begin position="3"/>
        <end position="119"/>
    </location>
</feature>
<evidence type="ECO:0000313" key="3">
    <source>
        <dbReference type="Proteomes" id="UP000828251"/>
    </source>
</evidence>
<sequence length="120" mass="13607">MRECTITLEDVALQLSLPVDGPIITGSAIVPSKVGLCQSLLGKVSDKFEGSRILMNWLKDNFNEFLEDLEYQMKEAITQYAQAYIMRLIGGILMPNKSCNLVHIRWLLHLVDFNEYGELS</sequence>
<organism evidence="2 3">
    <name type="scientific">Gossypium stocksii</name>
    <dbReference type="NCBI Taxonomy" id="47602"/>
    <lineage>
        <taxon>Eukaryota</taxon>
        <taxon>Viridiplantae</taxon>
        <taxon>Streptophyta</taxon>
        <taxon>Embryophyta</taxon>
        <taxon>Tracheophyta</taxon>
        <taxon>Spermatophyta</taxon>
        <taxon>Magnoliopsida</taxon>
        <taxon>eudicotyledons</taxon>
        <taxon>Gunneridae</taxon>
        <taxon>Pentapetalae</taxon>
        <taxon>rosids</taxon>
        <taxon>malvids</taxon>
        <taxon>Malvales</taxon>
        <taxon>Malvaceae</taxon>
        <taxon>Malvoideae</taxon>
        <taxon>Gossypium</taxon>
    </lineage>
</organism>